<protein>
    <recommendedName>
        <fullName evidence="4">Flavoprotein domain-containing protein</fullName>
    </recommendedName>
</protein>
<dbReference type="PANTHER" id="PTHR14359:SF6">
    <property type="entry name" value="PHOSPHOPANTOTHENOYLCYSTEINE DECARBOXYLASE"/>
    <property type="match status" value="1"/>
</dbReference>
<accession>G0VJG6</accession>
<feature type="domain" description="Flavoprotein" evidence="4">
    <location>
        <begin position="258"/>
        <end position="442"/>
    </location>
</feature>
<feature type="compositionally biased region" description="Polar residues" evidence="3">
    <location>
        <begin position="163"/>
        <end position="179"/>
    </location>
</feature>
<dbReference type="KEGG" id="ncs:NCAS_0H03350"/>
<dbReference type="InterPro" id="IPR003382">
    <property type="entry name" value="Flavoprotein"/>
</dbReference>
<dbReference type="STRING" id="1064592.G0VJG6"/>
<feature type="region of interest" description="Disordered" evidence="3">
    <location>
        <begin position="136"/>
        <end position="200"/>
    </location>
</feature>
<keyword evidence="6" id="KW-1185">Reference proteome</keyword>
<evidence type="ECO:0000313" key="5">
    <source>
        <dbReference type="EMBL" id="CCC71645.1"/>
    </source>
</evidence>
<evidence type="ECO:0000256" key="1">
    <source>
        <dbReference type="ARBA" id="ARBA00022993"/>
    </source>
</evidence>
<evidence type="ECO:0000256" key="2">
    <source>
        <dbReference type="ARBA" id="ARBA00038350"/>
    </source>
</evidence>
<dbReference type="OrthoDB" id="1532798at2759"/>
<reference key="2">
    <citation type="submission" date="2011-08" db="EMBL/GenBank/DDBJ databases">
        <title>Genome sequence of Naumovozyma castellii.</title>
        <authorList>
            <person name="Gordon J.L."/>
            <person name="Armisen D."/>
            <person name="Proux-Wera E."/>
            <person name="OhEigeartaigh S.S."/>
            <person name="Byrne K.P."/>
            <person name="Wolfe K.H."/>
        </authorList>
    </citation>
    <scope>NUCLEOTIDE SEQUENCE</scope>
    <source>
        <strain>Type strain:CBS 4309</strain>
    </source>
</reference>
<reference evidence="5 6" key="1">
    <citation type="journal article" date="2011" name="Proc. Natl. Acad. Sci. U.S.A.">
        <title>Evolutionary erosion of yeast sex chromosomes by mating-type switching accidents.</title>
        <authorList>
            <person name="Gordon J.L."/>
            <person name="Armisen D."/>
            <person name="Proux-Wera E."/>
            <person name="Oheigeartaigh S.S."/>
            <person name="Byrne K.P."/>
            <person name="Wolfe K.H."/>
        </authorList>
    </citation>
    <scope>NUCLEOTIDE SEQUENCE [LARGE SCALE GENOMIC DNA]</scope>
    <source>
        <strain evidence="6">ATCC 76901 / BCRC 22586 / CBS 4309 / NBRC 1992 / NRRL Y-12630</strain>
    </source>
</reference>
<keyword evidence="1" id="KW-0173">Coenzyme A biosynthesis</keyword>
<dbReference type="EMBL" id="HE576759">
    <property type="protein sequence ID" value="CCC71645.1"/>
    <property type="molecule type" value="Genomic_DNA"/>
</dbReference>
<dbReference type="OMA" id="EPILHHE"/>
<dbReference type="Gene3D" id="3.40.50.1950">
    <property type="entry name" value="Flavin prenyltransferase-like"/>
    <property type="match status" value="1"/>
</dbReference>
<dbReference type="eggNOG" id="KOG0672">
    <property type="taxonomic scope" value="Eukaryota"/>
</dbReference>
<organism evidence="5 6">
    <name type="scientific">Naumovozyma castellii</name>
    <name type="common">Yeast</name>
    <name type="synonym">Saccharomyces castellii</name>
    <dbReference type="NCBI Taxonomy" id="27288"/>
    <lineage>
        <taxon>Eukaryota</taxon>
        <taxon>Fungi</taxon>
        <taxon>Dikarya</taxon>
        <taxon>Ascomycota</taxon>
        <taxon>Saccharomycotina</taxon>
        <taxon>Saccharomycetes</taxon>
        <taxon>Saccharomycetales</taxon>
        <taxon>Saccharomycetaceae</taxon>
        <taxon>Naumovozyma</taxon>
    </lineage>
</organism>
<dbReference type="RefSeq" id="XP_003677992.1">
    <property type="nucleotide sequence ID" value="XM_003677944.1"/>
</dbReference>
<feature type="compositionally biased region" description="Low complexity" evidence="3">
    <location>
        <begin position="151"/>
        <end position="162"/>
    </location>
</feature>
<dbReference type="Proteomes" id="UP000001640">
    <property type="component" value="Chromosome 8"/>
</dbReference>
<dbReference type="SUPFAM" id="SSF48371">
    <property type="entry name" value="ARM repeat"/>
    <property type="match status" value="1"/>
</dbReference>
<dbReference type="AlphaFoldDB" id="G0VJG6"/>
<dbReference type="PANTHER" id="PTHR14359">
    <property type="entry name" value="HOMO-OLIGOMERIC FLAVIN CONTAINING CYS DECARBOXYLASE FAMILY"/>
    <property type="match status" value="1"/>
</dbReference>
<gene>
    <name evidence="5" type="primary">NCAS0H03350</name>
    <name evidence="5" type="ordered locus">NCAS_0H03350</name>
</gene>
<dbReference type="HOGENOM" id="CLU_014402_2_0_1"/>
<dbReference type="InterPro" id="IPR036551">
    <property type="entry name" value="Flavin_trans-like"/>
</dbReference>
<dbReference type="GO" id="GO:0071513">
    <property type="term" value="C:phosphopantothenoylcysteine decarboxylase complex"/>
    <property type="evidence" value="ECO:0007669"/>
    <property type="project" value="EnsemblFungi"/>
</dbReference>
<feature type="region of interest" description="Disordered" evidence="3">
    <location>
        <begin position="463"/>
        <end position="522"/>
    </location>
</feature>
<feature type="region of interest" description="Disordered" evidence="3">
    <location>
        <begin position="18"/>
        <end position="68"/>
    </location>
</feature>
<feature type="compositionally biased region" description="Acidic residues" evidence="3">
    <location>
        <begin position="505"/>
        <end position="522"/>
    </location>
</feature>
<feature type="compositionally biased region" description="Acidic residues" evidence="3">
    <location>
        <begin position="476"/>
        <end position="496"/>
    </location>
</feature>
<dbReference type="GO" id="GO:1990143">
    <property type="term" value="C:CoA-synthesizing protein complex"/>
    <property type="evidence" value="ECO:0007669"/>
    <property type="project" value="EnsemblFungi"/>
</dbReference>
<feature type="compositionally biased region" description="Polar residues" evidence="3">
    <location>
        <begin position="56"/>
        <end position="68"/>
    </location>
</feature>
<evidence type="ECO:0000313" key="6">
    <source>
        <dbReference type="Proteomes" id="UP000001640"/>
    </source>
</evidence>
<evidence type="ECO:0000259" key="4">
    <source>
        <dbReference type="Pfam" id="PF02441"/>
    </source>
</evidence>
<dbReference type="GO" id="GO:0042802">
    <property type="term" value="F:identical protein binding"/>
    <property type="evidence" value="ECO:0007669"/>
    <property type="project" value="EnsemblFungi"/>
</dbReference>
<evidence type="ECO:0000256" key="3">
    <source>
        <dbReference type="SAM" id="MobiDB-lite"/>
    </source>
</evidence>
<sequence length="522" mass="57638">MVNENLVAKNINTATATTKEAAATSNGIKQDPAGNSMPIATPTKEIKPVSILNKKPQPQSSTNDAISPQINHNITSTTIIENKTKIKEVRIDTTPTELPASTIRVVSPTVTVLGEVSNNMDRRTVSNTSTATAVSFSTSTETEKTQHHRYSISNKPASKSSSVTTSPNQSHENLNSSLPKTKASPDGSGSGESSTTLEEKNSIVHMPGDFIYFDTKDEPVAAVPKTTTTNPKEVVGTPTGPRIPFYEFFQREDDKKFHILIGATGSVATIKVPLIIDKLFKIYTPERVSIQLIITKPAEHFLKGLKISSHVKIWREEDVWFEYKKNAGNEPILHHELRKWADILLIAPLSANTLAKLANGICNNLLTSVVRDWTPTTPIMVAPAMNTFMYINPMTKKHLTILQDECSYVTILKPVEKVLICGDIGMGGMREWTDIVECVRRKISEIKKNKEIAAAKLQEEKLSDTTDINVVRSDQTEEEDDDEDDDDDEDEDEEINNDTASDDSGVSDDDDEDEDEDEIEGN</sequence>
<proteinExistence type="inferred from homology"/>
<dbReference type="Pfam" id="PF02441">
    <property type="entry name" value="Flavoprotein"/>
    <property type="match status" value="1"/>
</dbReference>
<name>G0VJG6_NAUCA</name>
<dbReference type="InterPro" id="IPR016024">
    <property type="entry name" value="ARM-type_fold"/>
</dbReference>
<dbReference type="InParanoid" id="G0VJG6"/>
<dbReference type="GO" id="GO:0010181">
    <property type="term" value="F:FMN binding"/>
    <property type="evidence" value="ECO:0007669"/>
    <property type="project" value="TreeGrafter"/>
</dbReference>
<dbReference type="GO" id="GO:0004633">
    <property type="term" value="F:phosphopantothenoylcysteine decarboxylase activity"/>
    <property type="evidence" value="ECO:0007669"/>
    <property type="project" value="EnsemblFungi"/>
</dbReference>
<dbReference type="SUPFAM" id="SSF52507">
    <property type="entry name" value="Homo-oligomeric flavin-containing Cys decarboxylases, HFCD"/>
    <property type="match status" value="1"/>
</dbReference>
<dbReference type="GeneID" id="96905322"/>
<dbReference type="GO" id="GO:0015937">
    <property type="term" value="P:coenzyme A biosynthetic process"/>
    <property type="evidence" value="ECO:0007669"/>
    <property type="project" value="UniProtKB-KW"/>
</dbReference>
<comment type="similarity">
    <text evidence="2">Belongs to the HFCD (homooligomeric flavin containing Cys decarboxylase) superfamily.</text>
</comment>